<dbReference type="AlphaFoldDB" id="A0A251TYN8"/>
<dbReference type="STRING" id="4232.A0A251TYN8"/>
<reference evidence="2" key="2">
    <citation type="submission" date="2017-02" db="EMBL/GenBank/DDBJ databases">
        <title>Sunflower complete genome.</title>
        <authorList>
            <person name="Langlade N."/>
            <person name="Munos S."/>
        </authorList>
    </citation>
    <scope>NUCLEOTIDE SEQUENCE [LARGE SCALE GENOMIC DNA]</scope>
    <source>
        <tissue evidence="2">Leaves</tissue>
    </source>
</reference>
<proteinExistence type="predicted"/>
<gene>
    <name evidence="2" type="ORF">HannXRQ_Chr09g0268921</name>
    <name evidence="1" type="ORF">HanXRQr2_Chr09g0406391</name>
</gene>
<protein>
    <submittedName>
        <fullName evidence="2">Uncharacterized protein</fullName>
    </submittedName>
</protein>
<keyword evidence="3" id="KW-1185">Reference proteome</keyword>
<dbReference type="EMBL" id="MNCJ02000324">
    <property type="protein sequence ID" value="KAF5792474.1"/>
    <property type="molecule type" value="Genomic_DNA"/>
</dbReference>
<evidence type="ECO:0000313" key="2">
    <source>
        <dbReference type="EMBL" id="OTG16210.1"/>
    </source>
</evidence>
<name>A0A251TYN8_HELAN</name>
<evidence type="ECO:0000313" key="1">
    <source>
        <dbReference type="EMBL" id="KAF5792474.1"/>
    </source>
</evidence>
<dbReference type="Gramene" id="mRNA:HanXRQr2_Chr09g0406391">
    <property type="protein sequence ID" value="mRNA:HanXRQr2_Chr09g0406391"/>
    <property type="gene ID" value="HanXRQr2_Chr09g0406391"/>
</dbReference>
<dbReference type="Proteomes" id="UP000215914">
    <property type="component" value="Chromosome 9"/>
</dbReference>
<evidence type="ECO:0000313" key="3">
    <source>
        <dbReference type="Proteomes" id="UP000215914"/>
    </source>
</evidence>
<dbReference type="EMBL" id="CM007898">
    <property type="protein sequence ID" value="OTG16210.1"/>
    <property type="molecule type" value="Genomic_DNA"/>
</dbReference>
<reference evidence="1" key="3">
    <citation type="submission" date="2020-06" db="EMBL/GenBank/DDBJ databases">
        <title>Helianthus annuus Genome sequencing and assembly Release 2.</title>
        <authorList>
            <person name="Gouzy J."/>
            <person name="Langlade N."/>
            <person name="Munos S."/>
        </authorList>
    </citation>
    <scope>NUCLEOTIDE SEQUENCE</scope>
    <source>
        <tissue evidence="1">Leaves</tissue>
    </source>
</reference>
<dbReference type="InParanoid" id="A0A251TYN8"/>
<accession>A0A251TYN8</accession>
<reference evidence="1 3" key="1">
    <citation type="journal article" date="2017" name="Nature">
        <title>The sunflower genome provides insights into oil metabolism, flowering and Asterid evolution.</title>
        <authorList>
            <person name="Badouin H."/>
            <person name="Gouzy J."/>
            <person name="Grassa C.J."/>
            <person name="Murat F."/>
            <person name="Staton S.E."/>
            <person name="Cottret L."/>
            <person name="Lelandais-Briere C."/>
            <person name="Owens G.L."/>
            <person name="Carrere S."/>
            <person name="Mayjonade B."/>
            <person name="Legrand L."/>
            <person name="Gill N."/>
            <person name="Kane N.C."/>
            <person name="Bowers J.E."/>
            <person name="Hubner S."/>
            <person name="Bellec A."/>
            <person name="Berard A."/>
            <person name="Berges H."/>
            <person name="Blanchet N."/>
            <person name="Boniface M.C."/>
            <person name="Brunel D."/>
            <person name="Catrice O."/>
            <person name="Chaidir N."/>
            <person name="Claudel C."/>
            <person name="Donnadieu C."/>
            <person name="Faraut T."/>
            <person name="Fievet G."/>
            <person name="Helmstetter N."/>
            <person name="King M."/>
            <person name="Knapp S.J."/>
            <person name="Lai Z."/>
            <person name="Le Paslier M.C."/>
            <person name="Lippi Y."/>
            <person name="Lorenzon L."/>
            <person name="Mandel J.R."/>
            <person name="Marage G."/>
            <person name="Marchand G."/>
            <person name="Marquand E."/>
            <person name="Bret-Mestries E."/>
            <person name="Morien E."/>
            <person name="Nambeesan S."/>
            <person name="Nguyen T."/>
            <person name="Pegot-Espagnet P."/>
            <person name="Pouilly N."/>
            <person name="Raftis F."/>
            <person name="Sallet E."/>
            <person name="Schiex T."/>
            <person name="Thomas J."/>
            <person name="Vandecasteele C."/>
            <person name="Vares D."/>
            <person name="Vear F."/>
            <person name="Vautrin S."/>
            <person name="Crespi M."/>
            <person name="Mangin B."/>
            <person name="Burke J.M."/>
            <person name="Salse J."/>
            <person name="Munos S."/>
            <person name="Vincourt P."/>
            <person name="Rieseberg L.H."/>
            <person name="Langlade N.B."/>
        </authorList>
    </citation>
    <scope>NUCLEOTIDE SEQUENCE [LARGE SCALE GENOMIC DNA]</scope>
    <source>
        <strain evidence="3">cv. SF193</strain>
        <tissue evidence="1">Leaves</tissue>
    </source>
</reference>
<sequence>MTVVPVQDVYIVRRFVSSMQPSRATGTRLNNQLAKLYAGEIHLKNICEKIKKDRLNNAREVHGAILVVRALWFKSKLEVAIKSFGGGAQVVLLGADLINQINKVIIVPFIRFSDVKLSPIGDLDANYGLFHDPYNLFKKVHGLPRLI</sequence>
<organism evidence="2 3">
    <name type="scientific">Helianthus annuus</name>
    <name type="common">Common sunflower</name>
    <dbReference type="NCBI Taxonomy" id="4232"/>
    <lineage>
        <taxon>Eukaryota</taxon>
        <taxon>Viridiplantae</taxon>
        <taxon>Streptophyta</taxon>
        <taxon>Embryophyta</taxon>
        <taxon>Tracheophyta</taxon>
        <taxon>Spermatophyta</taxon>
        <taxon>Magnoliopsida</taxon>
        <taxon>eudicotyledons</taxon>
        <taxon>Gunneridae</taxon>
        <taxon>Pentapetalae</taxon>
        <taxon>asterids</taxon>
        <taxon>campanulids</taxon>
        <taxon>Asterales</taxon>
        <taxon>Asteraceae</taxon>
        <taxon>Asteroideae</taxon>
        <taxon>Heliantheae alliance</taxon>
        <taxon>Heliantheae</taxon>
        <taxon>Helianthus</taxon>
    </lineage>
</organism>